<accession>A0A816XKU1</accession>
<gene>
    <name evidence="1" type="ORF">DARMORV10_A01P09210.1</name>
</gene>
<sequence length="451" mass="52262">MEMGLCVFCEEVDIPGHNLKHKAVAIVVTEGDDELTVEDTLAESYEPVTETVMKHDSLSKPLECFTSVLQIVDAAGQREHQSESVAQEKMTLYLGEKIKHMMGKQSQKAERIWEPGGLPTEAAQWYWSEKRRSLWFSAATSEKMAERVWEPGGLSAKAAHLDWHETYQNRGGMLKLTSNFHETCVESLVMLLKPGKEIQAGYEWLIPNSVKELAATDIRMRLLWETIKDVTVALFSRCGIKRNFTEYTNWSQQGMQDHAGFNHFLFGKEMFQVKHKWKYKPFPIVSELELHDEAALDTRNEDVLSYYTTGQAREEVISSHAEVRRTIELSQLKAWLFKYKDKRQEKGMNEAQLQALKIKLGQSRYCREVQKLELTLMAGNLGCFNHWFAEVCVDEVFHPQRPPEMLGEKDQQRCYDGFSTKLLSSLRTRMFSTREYCYRINRLSIWFSLLV</sequence>
<dbReference type="AlphaFoldDB" id="A0A816XKU1"/>
<reference evidence="1" key="1">
    <citation type="submission" date="2021-01" db="EMBL/GenBank/DDBJ databases">
        <authorList>
            <consortium name="Genoscope - CEA"/>
            <person name="William W."/>
        </authorList>
    </citation>
    <scope>NUCLEOTIDE SEQUENCE</scope>
</reference>
<organism evidence="1">
    <name type="scientific">Brassica napus</name>
    <name type="common">Rape</name>
    <dbReference type="NCBI Taxonomy" id="3708"/>
    <lineage>
        <taxon>Eukaryota</taxon>
        <taxon>Viridiplantae</taxon>
        <taxon>Streptophyta</taxon>
        <taxon>Embryophyta</taxon>
        <taxon>Tracheophyta</taxon>
        <taxon>Spermatophyta</taxon>
        <taxon>Magnoliopsida</taxon>
        <taxon>eudicotyledons</taxon>
        <taxon>Gunneridae</taxon>
        <taxon>Pentapetalae</taxon>
        <taxon>rosids</taxon>
        <taxon>malvids</taxon>
        <taxon>Brassicales</taxon>
        <taxon>Brassicaceae</taxon>
        <taxon>Brassiceae</taxon>
        <taxon>Brassica</taxon>
    </lineage>
</organism>
<name>A0A816XKU1_BRANA</name>
<proteinExistence type="predicted"/>
<dbReference type="EMBL" id="HG994355">
    <property type="protein sequence ID" value="CAF2148131.1"/>
    <property type="molecule type" value="Genomic_DNA"/>
</dbReference>
<evidence type="ECO:0000313" key="1">
    <source>
        <dbReference type="EMBL" id="CAF2148131.1"/>
    </source>
</evidence>
<protein>
    <submittedName>
        <fullName evidence="1">(rape) hypothetical protein</fullName>
    </submittedName>
</protein>
<dbReference type="Proteomes" id="UP001295469">
    <property type="component" value="Chromosome A01"/>
</dbReference>